<proteinExistence type="predicted"/>
<accession>A0A2R8AQX0</accession>
<evidence type="ECO:0000256" key="1">
    <source>
        <dbReference type="SAM" id="SignalP"/>
    </source>
</evidence>
<evidence type="ECO:0000313" key="3">
    <source>
        <dbReference type="Proteomes" id="UP000244904"/>
    </source>
</evidence>
<keyword evidence="3" id="KW-1185">Reference proteome</keyword>
<name>A0A2R8AQX0_9RHOB</name>
<gene>
    <name evidence="2" type="ORF">PRI8871_01017</name>
</gene>
<dbReference type="PANTHER" id="PTHR34387">
    <property type="entry name" value="SLR1258 PROTEIN"/>
    <property type="match status" value="1"/>
</dbReference>
<protein>
    <submittedName>
        <fullName evidence="2">26 kDa periplasmic immunogenic protein</fullName>
    </submittedName>
</protein>
<organism evidence="2 3">
    <name type="scientific">Pseudoprimorskyibacter insulae</name>
    <dbReference type="NCBI Taxonomy" id="1695997"/>
    <lineage>
        <taxon>Bacteria</taxon>
        <taxon>Pseudomonadati</taxon>
        <taxon>Pseudomonadota</taxon>
        <taxon>Alphaproteobacteria</taxon>
        <taxon>Rhodobacterales</taxon>
        <taxon>Paracoccaceae</taxon>
        <taxon>Pseudoprimorskyibacter</taxon>
    </lineage>
</organism>
<dbReference type="AlphaFoldDB" id="A0A2R8AQX0"/>
<dbReference type="Proteomes" id="UP000244904">
    <property type="component" value="Unassembled WGS sequence"/>
</dbReference>
<dbReference type="InterPro" id="IPR052022">
    <property type="entry name" value="26kDa_periplasmic_antigen"/>
</dbReference>
<dbReference type="GO" id="GO:0006974">
    <property type="term" value="P:DNA damage response"/>
    <property type="evidence" value="ECO:0007669"/>
    <property type="project" value="TreeGrafter"/>
</dbReference>
<dbReference type="Gene3D" id="3.30.110.170">
    <property type="entry name" value="Protein of unknown function (DUF541), domain 1"/>
    <property type="match status" value="1"/>
</dbReference>
<feature type="signal peptide" evidence="1">
    <location>
        <begin position="1"/>
        <end position="21"/>
    </location>
</feature>
<feature type="chain" id="PRO_5015322906" evidence="1">
    <location>
        <begin position="22"/>
        <end position="236"/>
    </location>
</feature>
<dbReference type="EMBL" id="OMOJ01000001">
    <property type="protein sequence ID" value="SPF78415.1"/>
    <property type="molecule type" value="Genomic_DNA"/>
</dbReference>
<dbReference type="OrthoDB" id="9813144at2"/>
<sequence>MRRNFLLALPILALSAVPVWAQSSAVSGQITVSGEAVAFATPDMATIQIGAQGRGATPAEALNQTSAALEAMIARLKDNGIEARDIQTSGLSLNEDRIWDRDKQVDVSRGYVASNMLMIRVRDLSQLGGLLSVMVEDGANTLSGVSFGVSETDALENQARRDAVADALAKAELYADAAGVALGPILSINEGGISAPMPIMRSMKDVVVQEAVADVPVAAGEISSSANVTIVFAIGE</sequence>
<dbReference type="Gene3D" id="3.30.70.2970">
    <property type="entry name" value="Protein of unknown function (DUF541), domain 2"/>
    <property type="match status" value="1"/>
</dbReference>
<reference evidence="3" key="1">
    <citation type="submission" date="2018-03" db="EMBL/GenBank/DDBJ databases">
        <authorList>
            <person name="Rodrigo-Torres L."/>
            <person name="Arahal R. D."/>
            <person name="Lucena T."/>
        </authorList>
    </citation>
    <scope>NUCLEOTIDE SEQUENCE [LARGE SCALE GENOMIC DNA]</scope>
    <source>
        <strain evidence="3">CECT 8871</strain>
    </source>
</reference>
<dbReference type="PANTHER" id="PTHR34387:SF1">
    <property type="entry name" value="PERIPLASMIC IMMUNOGENIC PROTEIN"/>
    <property type="match status" value="1"/>
</dbReference>
<dbReference type="Pfam" id="PF04402">
    <property type="entry name" value="SIMPL"/>
    <property type="match status" value="1"/>
</dbReference>
<keyword evidence="1" id="KW-0732">Signal</keyword>
<dbReference type="RefSeq" id="WP_108885058.1">
    <property type="nucleotide sequence ID" value="NZ_OMOJ01000001.1"/>
</dbReference>
<dbReference type="InterPro" id="IPR007497">
    <property type="entry name" value="SIMPL/DUF541"/>
</dbReference>
<evidence type="ECO:0000313" key="2">
    <source>
        <dbReference type="EMBL" id="SPF78415.1"/>
    </source>
</evidence>